<dbReference type="PANTHER" id="PTHR11070:SF2">
    <property type="entry name" value="ATP-DEPENDENT DNA HELICASE SRS2"/>
    <property type="match status" value="1"/>
</dbReference>
<comment type="similarity">
    <text evidence="1">Belongs to the helicase family. UvrD subfamily.</text>
</comment>
<proteinExistence type="inferred from homology"/>
<dbReference type="Pfam" id="PF00580">
    <property type="entry name" value="UvrD-helicase"/>
    <property type="match status" value="1"/>
</dbReference>
<organism evidence="14">
    <name type="scientific">Sulfitobacter litoralis</name>
    <dbReference type="NCBI Taxonomy" id="335975"/>
    <lineage>
        <taxon>Bacteria</taxon>
        <taxon>Pseudomonadati</taxon>
        <taxon>Pseudomonadota</taxon>
        <taxon>Alphaproteobacteria</taxon>
        <taxon>Rhodobacterales</taxon>
        <taxon>Roseobacteraceae</taxon>
        <taxon>Sulfitobacter</taxon>
    </lineage>
</organism>
<evidence type="ECO:0000259" key="13">
    <source>
        <dbReference type="PROSITE" id="PS51198"/>
    </source>
</evidence>
<gene>
    <name evidence="14" type="ORF">ENH63_16460</name>
</gene>
<evidence type="ECO:0000256" key="11">
    <source>
        <dbReference type="ARBA" id="ARBA00048988"/>
    </source>
</evidence>
<dbReference type="Pfam" id="PF13361">
    <property type="entry name" value="UvrD_C"/>
    <property type="match status" value="1"/>
</dbReference>
<dbReference type="Gene3D" id="1.10.10.160">
    <property type="match status" value="1"/>
</dbReference>
<dbReference type="PANTHER" id="PTHR11070">
    <property type="entry name" value="UVRD / RECB / PCRA DNA HELICASE FAMILY MEMBER"/>
    <property type="match status" value="1"/>
</dbReference>
<feature type="binding site" evidence="12">
    <location>
        <begin position="34"/>
        <end position="41"/>
    </location>
    <ligand>
        <name>ATP</name>
        <dbReference type="ChEBI" id="CHEBI:30616"/>
    </ligand>
</feature>
<evidence type="ECO:0000256" key="2">
    <source>
        <dbReference type="ARBA" id="ARBA00022741"/>
    </source>
</evidence>
<dbReference type="GO" id="GO:0000725">
    <property type="term" value="P:recombinational repair"/>
    <property type="evidence" value="ECO:0007669"/>
    <property type="project" value="TreeGrafter"/>
</dbReference>
<evidence type="ECO:0000256" key="10">
    <source>
        <dbReference type="ARBA" id="ARBA00034923"/>
    </source>
</evidence>
<keyword evidence="6" id="KW-0238">DNA-binding</keyword>
<dbReference type="EMBL" id="DRFN01000049">
    <property type="protein sequence ID" value="HDZ53325.1"/>
    <property type="molecule type" value="Genomic_DNA"/>
</dbReference>
<dbReference type="InterPro" id="IPR013986">
    <property type="entry name" value="DExx_box_DNA_helicase_dom_sf"/>
</dbReference>
<dbReference type="GO" id="GO:0005524">
    <property type="term" value="F:ATP binding"/>
    <property type="evidence" value="ECO:0007669"/>
    <property type="project" value="UniProtKB-UniRule"/>
</dbReference>
<accession>A0A7V1FNM0</accession>
<dbReference type="SUPFAM" id="SSF52540">
    <property type="entry name" value="P-loop containing nucleoside triphosphate hydrolases"/>
    <property type="match status" value="1"/>
</dbReference>
<evidence type="ECO:0000313" key="14">
    <source>
        <dbReference type="EMBL" id="HDZ53325.1"/>
    </source>
</evidence>
<dbReference type="AlphaFoldDB" id="A0A7V1FNM0"/>
<reference evidence="14" key="1">
    <citation type="journal article" date="2020" name="mSystems">
        <title>Genome- and Community-Level Interaction Insights into Carbon Utilization and Element Cycling Functions of Hydrothermarchaeota in Hydrothermal Sediment.</title>
        <authorList>
            <person name="Zhou Z."/>
            <person name="Liu Y."/>
            <person name="Xu W."/>
            <person name="Pan J."/>
            <person name="Luo Z.H."/>
            <person name="Li M."/>
        </authorList>
    </citation>
    <scope>NUCLEOTIDE SEQUENCE [LARGE SCALE GENOMIC DNA]</scope>
    <source>
        <strain evidence="14">HyVt-323</strain>
    </source>
</reference>
<comment type="caution">
    <text evidence="14">The sequence shown here is derived from an EMBL/GenBank/DDBJ whole genome shotgun (WGS) entry which is preliminary data.</text>
</comment>
<feature type="domain" description="UvrD-like helicase ATP-binding" evidence="13">
    <location>
        <begin position="13"/>
        <end position="290"/>
    </location>
</feature>
<keyword evidence="2 12" id="KW-0547">Nucleotide-binding</keyword>
<evidence type="ECO:0000256" key="12">
    <source>
        <dbReference type="PROSITE-ProRule" id="PRU00560"/>
    </source>
</evidence>
<dbReference type="GO" id="GO:0043138">
    <property type="term" value="F:3'-5' DNA helicase activity"/>
    <property type="evidence" value="ECO:0007669"/>
    <property type="project" value="UniProtKB-EC"/>
</dbReference>
<keyword evidence="4 12" id="KW-0347">Helicase</keyword>
<dbReference type="RefSeq" id="WP_273055829.1">
    <property type="nucleotide sequence ID" value="NZ_DRFN01000049.1"/>
</dbReference>
<comment type="catalytic activity">
    <reaction evidence="8">
        <text>Couples ATP hydrolysis with the unwinding of duplex DNA by translocating in the 3'-5' direction.</text>
        <dbReference type="EC" id="5.6.2.4"/>
    </reaction>
</comment>
<dbReference type="GO" id="GO:0016787">
    <property type="term" value="F:hydrolase activity"/>
    <property type="evidence" value="ECO:0007669"/>
    <property type="project" value="UniProtKB-UniRule"/>
</dbReference>
<dbReference type="InterPro" id="IPR014017">
    <property type="entry name" value="DNA_helicase_UvrD-like_C"/>
</dbReference>
<dbReference type="CDD" id="cd17932">
    <property type="entry name" value="DEXQc_UvrD"/>
    <property type="match status" value="1"/>
</dbReference>
<evidence type="ECO:0000256" key="7">
    <source>
        <dbReference type="ARBA" id="ARBA00023235"/>
    </source>
</evidence>
<dbReference type="PROSITE" id="PS51198">
    <property type="entry name" value="UVRD_HELICASE_ATP_BIND"/>
    <property type="match status" value="1"/>
</dbReference>
<name>A0A7V1FNM0_9RHOB</name>
<dbReference type="Proteomes" id="UP000885704">
    <property type="component" value="Unassembled WGS sequence"/>
</dbReference>
<dbReference type="InterPro" id="IPR000212">
    <property type="entry name" value="DNA_helicase_UvrD/REP"/>
</dbReference>
<evidence type="ECO:0000256" key="3">
    <source>
        <dbReference type="ARBA" id="ARBA00022801"/>
    </source>
</evidence>
<dbReference type="Gene3D" id="3.40.50.300">
    <property type="entry name" value="P-loop containing nucleotide triphosphate hydrolases"/>
    <property type="match status" value="2"/>
</dbReference>
<evidence type="ECO:0000256" key="4">
    <source>
        <dbReference type="ARBA" id="ARBA00022806"/>
    </source>
</evidence>
<protein>
    <recommendedName>
        <fullName evidence="9">DNA 3'-5' helicase</fullName>
        <ecNumber evidence="9">5.6.2.4</ecNumber>
    </recommendedName>
    <alternativeName>
        <fullName evidence="10">DNA 3'-5' helicase II</fullName>
    </alternativeName>
</protein>
<dbReference type="InterPro" id="IPR014016">
    <property type="entry name" value="UvrD-like_ATP-bd"/>
</dbReference>
<evidence type="ECO:0000256" key="5">
    <source>
        <dbReference type="ARBA" id="ARBA00022840"/>
    </source>
</evidence>
<keyword evidence="7" id="KW-0413">Isomerase</keyword>
<keyword evidence="3 12" id="KW-0378">Hydrolase</keyword>
<evidence type="ECO:0000256" key="9">
    <source>
        <dbReference type="ARBA" id="ARBA00034808"/>
    </source>
</evidence>
<keyword evidence="5 12" id="KW-0067">ATP-binding</keyword>
<evidence type="ECO:0000256" key="6">
    <source>
        <dbReference type="ARBA" id="ARBA00023125"/>
    </source>
</evidence>
<evidence type="ECO:0000256" key="1">
    <source>
        <dbReference type="ARBA" id="ARBA00009922"/>
    </source>
</evidence>
<evidence type="ECO:0000256" key="8">
    <source>
        <dbReference type="ARBA" id="ARBA00034617"/>
    </source>
</evidence>
<sequence length="597" mass="66315">MSSRALYLRAAEDLLPNEGQWQAYEAKDHCVVLAGPGSGKTKTLTIKLARILSEEVEAPRGVACITYNNECARELEHRLAGLGVEPSKRVFIGTVHSFSLTQILLPYGPSLGVGLPEEFSVATLQQQRTALESAYNEVIGGPANPQSARFGMDLYRRSNLDRTKPEWRGRDQQKALLIEAYERHLRAAGLIDFDDMPLLALRALKQNMWLRNALVAKFPVLAVDEYQDLGRALHQMVIGLCFHSGMRLLAVGDADQSIYGFIGAYPELLQKLSERADVETVVLGLNYRCGSLIVEASEYALGETRGYQVPEDAAAGTVYFHPLTGKYSGHADHFFSTILPAIEARNPELTPGEIGILYPAAFLGDEIAQAAETYGYGIIRTDANALYPRSSRLMRWLEQCAAWCCNGWRNGNPRWTRIVAEGSRLFSVALATDEQKTEFGRALLAHMWQRRDSQYDLFDWLTETDGALLSPLLIADRRTLADEKVIFDTLVDRVGPDGDVGKMGLGQFSGVGTGNDRINLSSLHSAKGREFDVTVLFGMDDGRIPRANSSQADIIAARRLFYVGFTRARTELHMVFSAHNPSPFVTEVEERLRVRTH</sequence>
<dbReference type="GO" id="GO:0003677">
    <property type="term" value="F:DNA binding"/>
    <property type="evidence" value="ECO:0007669"/>
    <property type="project" value="UniProtKB-KW"/>
</dbReference>
<comment type="catalytic activity">
    <reaction evidence="11">
        <text>ATP + H2O = ADP + phosphate + H(+)</text>
        <dbReference type="Rhea" id="RHEA:13065"/>
        <dbReference type="ChEBI" id="CHEBI:15377"/>
        <dbReference type="ChEBI" id="CHEBI:15378"/>
        <dbReference type="ChEBI" id="CHEBI:30616"/>
        <dbReference type="ChEBI" id="CHEBI:43474"/>
        <dbReference type="ChEBI" id="CHEBI:456216"/>
        <dbReference type="EC" id="5.6.2.4"/>
    </reaction>
</comment>
<dbReference type="InterPro" id="IPR027417">
    <property type="entry name" value="P-loop_NTPase"/>
</dbReference>
<dbReference type="EC" id="5.6.2.4" evidence="9"/>